<accession>A0ACC3N817</accession>
<sequence>MPPKEEEAAPAGQQPKAPDKEQLMKSVTAARSALDAQNAAQSLKEKAMNAVNPKERLRLLQASYHKEVEAHGQSKWAKTLQTGAFQGAAGGGGIGAGVAVGLGGAVGTLVTGITALPTVLIGGLAGAATGGIHGPWITMGGNKKDKDKKSEADVHAEAVKEAEILDKAVEKGASTPPKPPELVEAEGEQEAAGSQQTPPAAPEPEGGAQPKKRKPKKLQVRSGNEIKPSPEEKTPEKKRPKKLEVRSASERKENI</sequence>
<protein>
    <submittedName>
        <fullName evidence="1">Uncharacterized protein</fullName>
    </submittedName>
</protein>
<dbReference type="Proteomes" id="UP001281147">
    <property type="component" value="Unassembled WGS sequence"/>
</dbReference>
<evidence type="ECO:0000313" key="2">
    <source>
        <dbReference type="Proteomes" id="UP001281147"/>
    </source>
</evidence>
<proteinExistence type="predicted"/>
<dbReference type="EMBL" id="JAUTXU010000075">
    <property type="protein sequence ID" value="KAK3711580.1"/>
    <property type="molecule type" value="Genomic_DNA"/>
</dbReference>
<reference evidence="1" key="1">
    <citation type="submission" date="2023-07" db="EMBL/GenBank/DDBJ databases">
        <title>Black Yeasts Isolated from many extreme environments.</title>
        <authorList>
            <person name="Coleine C."/>
            <person name="Stajich J.E."/>
            <person name="Selbmann L."/>
        </authorList>
    </citation>
    <scope>NUCLEOTIDE SEQUENCE</scope>
    <source>
        <strain evidence="1">CCFEE 5714</strain>
    </source>
</reference>
<evidence type="ECO:0000313" key="1">
    <source>
        <dbReference type="EMBL" id="KAK3711580.1"/>
    </source>
</evidence>
<keyword evidence="2" id="KW-1185">Reference proteome</keyword>
<gene>
    <name evidence="1" type="ORF">LTR37_009571</name>
</gene>
<comment type="caution">
    <text evidence="1">The sequence shown here is derived from an EMBL/GenBank/DDBJ whole genome shotgun (WGS) entry which is preliminary data.</text>
</comment>
<name>A0ACC3N817_9PEZI</name>
<organism evidence="1 2">
    <name type="scientific">Vermiconidia calcicola</name>
    <dbReference type="NCBI Taxonomy" id="1690605"/>
    <lineage>
        <taxon>Eukaryota</taxon>
        <taxon>Fungi</taxon>
        <taxon>Dikarya</taxon>
        <taxon>Ascomycota</taxon>
        <taxon>Pezizomycotina</taxon>
        <taxon>Dothideomycetes</taxon>
        <taxon>Dothideomycetidae</taxon>
        <taxon>Mycosphaerellales</taxon>
        <taxon>Extremaceae</taxon>
        <taxon>Vermiconidia</taxon>
    </lineage>
</organism>